<dbReference type="EMBL" id="WNKS01000002">
    <property type="protein sequence ID" value="MTV30157.1"/>
    <property type="molecule type" value="Genomic_DNA"/>
</dbReference>
<dbReference type="InterPro" id="IPR036265">
    <property type="entry name" value="HIT-like_sf"/>
</dbReference>
<dbReference type="InterPro" id="IPR026026">
    <property type="entry name" value="HIT_Hint"/>
</dbReference>
<name>A0A6N8DIK9_RHOAC</name>
<evidence type="ECO:0000313" key="3">
    <source>
        <dbReference type="EMBL" id="MTV30157.1"/>
    </source>
</evidence>
<evidence type="ECO:0000313" key="4">
    <source>
        <dbReference type="Proteomes" id="UP000439113"/>
    </source>
</evidence>
<dbReference type="AlphaFoldDB" id="A0A6N8DIK9"/>
<evidence type="ECO:0000256" key="1">
    <source>
        <dbReference type="PROSITE-ProRule" id="PRU00464"/>
    </source>
</evidence>
<organism evidence="3 4">
    <name type="scientific">Rhodoblastus acidophilus</name>
    <name type="common">Rhodopseudomonas acidophila</name>
    <dbReference type="NCBI Taxonomy" id="1074"/>
    <lineage>
        <taxon>Bacteria</taxon>
        <taxon>Pseudomonadati</taxon>
        <taxon>Pseudomonadota</taxon>
        <taxon>Alphaproteobacteria</taxon>
        <taxon>Hyphomicrobiales</taxon>
        <taxon>Rhodoblastaceae</taxon>
        <taxon>Rhodoblastus</taxon>
    </lineage>
</organism>
<comment type="caution">
    <text evidence="1">Lacks conserved residue(s) required for the propagation of feature annotation.</text>
</comment>
<dbReference type="Proteomes" id="UP000439113">
    <property type="component" value="Unassembled WGS sequence"/>
</dbReference>
<dbReference type="GO" id="GO:0003824">
    <property type="term" value="F:catalytic activity"/>
    <property type="evidence" value="ECO:0007669"/>
    <property type="project" value="InterPro"/>
</dbReference>
<feature type="domain" description="HIT" evidence="2">
    <location>
        <begin position="35"/>
        <end position="104"/>
    </location>
</feature>
<dbReference type="PROSITE" id="PS51084">
    <property type="entry name" value="HIT_2"/>
    <property type="match status" value="1"/>
</dbReference>
<dbReference type="SUPFAM" id="SSF54197">
    <property type="entry name" value="HIT-like"/>
    <property type="match status" value="1"/>
</dbReference>
<dbReference type="OrthoDB" id="9799145at2"/>
<reference evidence="3 4" key="1">
    <citation type="submission" date="2019-11" db="EMBL/GenBank/DDBJ databases">
        <title>Whole-genome sequence of a Rhodoblastus acidophilus DSM 142.</title>
        <authorList>
            <person name="Kyndt J.A."/>
            <person name="Meyer T.E."/>
        </authorList>
    </citation>
    <scope>NUCLEOTIDE SEQUENCE [LARGE SCALE GENOMIC DNA]</scope>
    <source>
        <strain evidence="3 4">DSM 142</strain>
    </source>
</reference>
<comment type="caution">
    <text evidence="3">The sequence shown here is derived from an EMBL/GenBank/DDBJ whole genome shotgun (WGS) entry which is preliminary data.</text>
</comment>
<dbReference type="Pfam" id="PF01230">
    <property type="entry name" value="HIT"/>
    <property type="match status" value="1"/>
</dbReference>
<dbReference type="InterPro" id="IPR011146">
    <property type="entry name" value="HIT-like"/>
</dbReference>
<proteinExistence type="predicted"/>
<sequence length="136" mass="14953">MTFALDPRLEADTVPLGDMALCRVLLMNDSRFPWLILVPRRAGLVEITDLTPSERRALFEEAALAADRLKLLTGAKKINIGALGNVVRQLHVHVVGRSETDAAWPGPVWGAGVAEPYDDPQPLLDRLRRALTPEVP</sequence>
<gene>
    <name evidence="3" type="ORF">GJ654_04025</name>
</gene>
<dbReference type="RefSeq" id="WP_155444811.1">
    <property type="nucleotide sequence ID" value="NZ_JAOQNR010000002.1"/>
</dbReference>
<accession>A0A6N8DIK9</accession>
<protein>
    <submittedName>
        <fullName evidence="3">HIT domain-containing protein</fullName>
    </submittedName>
</protein>
<dbReference type="Gene3D" id="3.30.428.10">
    <property type="entry name" value="HIT-like"/>
    <property type="match status" value="1"/>
</dbReference>
<evidence type="ECO:0000259" key="2">
    <source>
        <dbReference type="PROSITE" id="PS51084"/>
    </source>
</evidence>
<dbReference type="PIRSF" id="PIRSF000714">
    <property type="entry name" value="HIT"/>
    <property type="match status" value="1"/>
</dbReference>